<feature type="transmembrane region" description="Helical" evidence="7">
    <location>
        <begin position="326"/>
        <end position="346"/>
    </location>
</feature>
<feature type="region of interest" description="Disordered" evidence="6">
    <location>
        <begin position="1"/>
        <end position="26"/>
    </location>
</feature>
<sequence>MTSSRRSGNKNGRKVVESIKNDSRSKETKRFQKRLVRFEELPEYLRDSEFILDYYRSEWPVKDALWSIFAWHNETLNIWTHLGGFLIFAAMAVMSTTATAKLGFGDLLRVPAAFGLLTTAKEINHSDTVAFPDLHLRHVQDPSILLNMRESGVETVPRWPWFVFLAGGMGCLACSSLSHLLACHSESFSLFFWRLDYAGISLMIVCSFIAPIYYAFLCNPYARLFYLTSISVLGILAIITLLAPSFSSPRFRPLRASLFLCMGFSGIIPAAHALALHWGHPHINIAVGYELAMAVLYATGAGFYVSRIPERWKPGAFDLAGQSHQIFHVFVVLGALAHSVATLVILDFRLGSPTCSF</sequence>
<feature type="compositionally biased region" description="Basic and acidic residues" evidence="6">
    <location>
        <begin position="14"/>
        <end position="26"/>
    </location>
</feature>
<feature type="binding site" evidence="5">
    <location>
        <position position="179"/>
    </location>
    <ligand>
        <name>Zn(2+)</name>
        <dbReference type="ChEBI" id="CHEBI:29105"/>
    </ligand>
</feature>
<dbReference type="GO" id="GO:0009725">
    <property type="term" value="P:response to hormone"/>
    <property type="evidence" value="ECO:0007669"/>
    <property type="project" value="TreeGrafter"/>
</dbReference>
<keyword evidence="4 7" id="KW-0472">Membrane</keyword>
<dbReference type="AlphaFoldDB" id="A0A445AVA3"/>
<evidence type="ECO:0000256" key="1">
    <source>
        <dbReference type="ARBA" id="ARBA00004141"/>
    </source>
</evidence>
<gene>
    <name evidence="8" type="ORF">Ahy_B01g055151</name>
</gene>
<evidence type="ECO:0000256" key="6">
    <source>
        <dbReference type="SAM" id="MobiDB-lite"/>
    </source>
</evidence>
<organism evidence="8 9">
    <name type="scientific">Arachis hypogaea</name>
    <name type="common">Peanut</name>
    <dbReference type="NCBI Taxonomy" id="3818"/>
    <lineage>
        <taxon>Eukaryota</taxon>
        <taxon>Viridiplantae</taxon>
        <taxon>Streptophyta</taxon>
        <taxon>Embryophyta</taxon>
        <taxon>Tracheophyta</taxon>
        <taxon>Spermatophyta</taxon>
        <taxon>Magnoliopsida</taxon>
        <taxon>eudicotyledons</taxon>
        <taxon>Gunneridae</taxon>
        <taxon>Pentapetalae</taxon>
        <taxon>rosids</taxon>
        <taxon>fabids</taxon>
        <taxon>Fabales</taxon>
        <taxon>Fabaceae</taxon>
        <taxon>Papilionoideae</taxon>
        <taxon>50 kb inversion clade</taxon>
        <taxon>dalbergioids sensu lato</taxon>
        <taxon>Dalbergieae</taxon>
        <taxon>Pterocarpus clade</taxon>
        <taxon>Arachis</taxon>
    </lineage>
</organism>
<comment type="subcellular location">
    <subcellularLocation>
        <location evidence="1">Membrane</location>
        <topology evidence="1">Multi-pass membrane protein</topology>
    </subcellularLocation>
</comment>
<dbReference type="InterPro" id="IPR004254">
    <property type="entry name" value="AdipoR/HlyIII-related"/>
</dbReference>
<feature type="transmembrane region" description="Helical" evidence="7">
    <location>
        <begin position="258"/>
        <end position="279"/>
    </location>
</feature>
<evidence type="ECO:0000256" key="2">
    <source>
        <dbReference type="ARBA" id="ARBA00022692"/>
    </source>
</evidence>
<dbReference type="PANTHER" id="PTHR20855:SF100">
    <property type="entry name" value="HEPTAHELICAL TRANSMEMBRANE PROTEIN 2"/>
    <property type="match status" value="1"/>
</dbReference>
<dbReference type="Pfam" id="PF03006">
    <property type="entry name" value="HlyIII"/>
    <property type="match status" value="1"/>
</dbReference>
<comment type="caution">
    <text evidence="8">The sequence shown here is derived from an EMBL/GenBank/DDBJ whole genome shotgun (WGS) entry which is preliminary data.</text>
</comment>
<protein>
    <recommendedName>
        <fullName evidence="10">Heptahelical transmembrane protein</fullName>
    </recommendedName>
</protein>
<feature type="binding site" evidence="5">
    <location>
        <position position="324"/>
    </location>
    <ligand>
        <name>Zn(2+)</name>
        <dbReference type="ChEBI" id="CHEBI:29105"/>
    </ligand>
</feature>
<dbReference type="GO" id="GO:0046872">
    <property type="term" value="F:metal ion binding"/>
    <property type="evidence" value="ECO:0007669"/>
    <property type="project" value="UniProtKB-KW"/>
</dbReference>
<feature type="transmembrane region" description="Helical" evidence="7">
    <location>
        <begin position="159"/>
        <end position="183"/>
    </location>
</feature>
<evidence type="ECO:0000256" key="4">
    <source>
        <dbReference type="ARBA" id="ARBA00023136"/>
    </source>
</evidence>
<dbReference type="PANTHER" id="PTHR20855">
    <property type="entry name" value="ADIPOR/PROGESTIN RECEPTOR-RELATED"/>
    <property type="match status" value="1"/>
</dbReference>
<dbReference type="GO" id="GO:0038023">
    <property type="term" value="F:signaling receptor activity"/>
    <property type="evidence" value="ECO:0007669"/>
    <property type="project" value="TreeGrafter"/>
</dbReference>
<evidence type="ECO:0000256" key="3">
    <source>
        <dbReference type="ARBA" id="ARBA00022989"/>
    </source>
</evidence>
<dbReference type="GO" id="GO:0016020">
    <property type="term" value="C:membrane"/>
    <property type="evidence" value="ECO:0007669"/>
    <property type="project" value="UniProtKB-SubCell"/>
</dbReference>
<keyword evidence="5" id="KW-0862">Zinc</keyword>
<feature type="transmembrane region" description="Helical" evidence="7">
    <location>
        <begin position="78"/>
        <end position="100"/>
    </location>
</feature>
<evidence type="ECO:0000256" key="5">
    <source>
        <dbReference type="PIRSR" id="PIRSR604254-1"/>
    </source>
</evidence>
<reference evidence="8 9" key="1">
    <citation type="submission" date="2019-01" db="EMBL/GenBank/DDBJ databases">
        <title>Sequencing of cultivated peanut Arachis hypogaea provides insights into genome evolution and oil improvement.</title>
        <authorList>
            <person name="Chen X."/>
        </authorList>
    </citation>
    <scope>NUCLEOTIDE SEQUENCE [LARGE SCALE GENOMIC DNA]</scope>
    <source>
        <strain evidence="9">cv. Fuhuasheng</strain>
        <tissue evidence="8">Leaves</tissue>
    </source>
</reference>
<feature type="transmembrane region" description="Helical" evidence="7">
    <location>
        <begin position="223"/>
        <end position="246"/>
    </location>
</feature>
<keyword evidence="9" id="KW-1185">Reference proteome</keyword>
<proteinExistence type="predicted"/>
<feature type="transmembrane region" description="Helical" evidence="7">
    <location>
        <begin position="195"/>
        <end position="217"/>
    </location>
</feature>
<evidence type="ECO:0000313" key="9">
    <source>
        <dbReference type="Proteomes" id="UP000289738"/>
    </source>
</evidence>
<keyword evidence="3 7" id="KW-1133">Transmembrane helix</keyword>
<evidence type="ECO:0000256" key="7">
    <source>
        <dbReference type="SAM" id="Phobius"/>
    </source>
</evidence>
<dbReference type="GO" id="GO:0009744">
    <property type="term" value="P:response to sucrose"/>
    <property type="evidence" value="ECO:0007669"/>
    <property type="project" value="UniProtKB-ARBA"/>
</dbReference>
<evidence type="ECO:0008006" key="10">
    <source>
        <dbReference type="Google" id="ProtNLM"/>
    </source>
</evidence>
<dbReference type="STRING" id="3818.A0A445AVA3"/>
<keyword evidence="5" id="KW-0479">Metal-binding</keyword>
<accession>A0A445AVA3</accession>
<name>A0A445AVA3_ARAHY</name>
<keyword evidence="2 7" id="KW-0812">Transmembrane</keyword>
<dbReference type="Proteomes" id="UP000289738">
    <property type="component" value="Chromosome B01"/>
</dbReference>
<feature type="transmembrane region" description="Helical" evidence="7">
    <location>
        <begin position="285"/>
        <end position="305"/>
    </location>
</feature>
<feature type="binding site" evidence="5">
    <location>
        <position position="328"/>
    </location>
    <ligand>
        <name>Zn(2+)</name>
        <dbReference type="ChEBI" id="CHEBI:29105"/>
    </ligand>
</feature>
<dbReference type="EMBL" id="SDMP01000011">
    <property type="protein sequence ID" value="RYR30375.1"/>
    <property type="molecule type" value="Genomic_DNA"/>
</dbReference>
<evidence type="ECO:0000313" key="8">
    <source>
        <dbReference type="EMBL" id="RYR30375.1"/>
    </source>
</evidence>